<keyword evidence="2 4" id="KW-0862">Zinc</keyword>
<dbReference type="InterPro" id="IPR051618">
    <property type="entry name" value="Actin-binding_LIM"/>
</dbReference>
<evidence type="ECO:0000256" key="5">
    <source>
        <dbReference type="SAM" id="MobiDB-lite"/>
    </source>
</evidence>
<name>A0ABQ9URA7_SAGOE</name>
<dbReference type="InterPro" id="IPR001781">
    <property type="entry name" value="Znf_LIM"/>
</dbReference>
<organism evidence="7 8">
    <name type="scientific">Saguinus oedipus</name>
    <name type="common">Cotton-top tamarin</name>
    <name type="synonym">Oedipomidas oedipus</name>
    <dbReference type="NCBI Taxonomy" id="9490"/>
    <lineage>
        <taxon>Eukaryota</taxon>
        <taxon>Metazoa</taxon>
        <taxon>Chordata</taxon>
        <taxon>Craniata</taxon>
        <taxon>Vertebrata</taxon>
        <taxon>Euteleostomi</taxon>
        <taxon>Mammalia</taxon>
        <taxon>Eutheria</taxon>
        <taxon>Euarchontoglires</taxon>
        <taxon>Primates</taxon>
        <taxon>Haplorrhini</taxon>
        <taxon>Platyrrhini</taxon>
        <taxon>Cebidae</taxon>
        <taxon>Callitrichinae</taxon>
        <taxon>Saguinus</taxon>
    </lineage>
</organism>
<dbReference type="Gene3D" id="2.10.110.10">
    <property type="entry name" value="Cysteine Rich Protein"/>
    <property type="match status" value="1"/>
</dbReference>
<evidence type="ECO:0000256" key="3">
    <source>
        <dbReference type="ARBA" id="ARBA00023038"/>
    </source>
</evidence>
<dbReference type="PANTHER" id="PTHR24213:SF18">
    <property type="entry name" value="ACTIN-BINDING LIM PROTEIN 1"/>
    <property type="match status" value="1"/>
</dbReference>
<evidence type="ECO:0000256" key="4">
    <source>
        <dbReference type="PROSITE-ProRule" id="PRU00125"/>
    </source>
</evidence>
<dbReference type="Pfam" id="PF00412">
    <property type="entry name" value="LIM"/>
    <property type="match status" value="1"/>
</dbReference>
<dbReference type="SMART" id="SM00132">
    <property type="entry name" value="LIM"/>
    <property type="match status" value="1"/>
</dbReference>
<evidence type="ECO:0000256" key="2">
    <source>
        <dbReference type="ARBA" id="ARBA00022833"/>
    </source>
</evidence>
<keyword evidence="8" id="KW-1185">Reference proteome</keyword>
<comment type="caution">
    <text evidence="7">The sequence shown here is derived from an EMBL/GenBank/DDBJ whole genome shotgun (WGS) entry which is preliminary data.</text>
</comment>
<dbReference type="Proteomes" id="UP001266305">
    <property type="component" value="Unassembled WGS sequence"/>
</dbReference>
<dbReference type="EMBL" id="JASSZA010000011">
    <property type="protein sequence ID" value="KAK2099038.1"/>
    <property type="molecule type" value="Genomic_DNA"/>
</dbReference>
<dbReference type="SUPFAM" id="SSF57716">
    <property type="entry name" value="Glucocorticoid receptor-like (DNA-binding domain)"/>
    <property type="match status" value="2"/>
</dbReference>
<dbReference type="CDD" id="cd09329">
    <property type="entry name" value="LIM3_abLIM"/>
    <property type="match status" value="1"/>
</dbReference>
<dbReference type="PROSITE" id="PS50023">
    <property type="entry name" value="LIM_DOMAIN_2"/>
    <property type="match status" value="1"/>
</dbReference>
<evidence type="ECO:0000313" key="8">
    <source>
        <dbReference type="Proteomes" id="UP001266305"/>
    </source>
</evidence>
<evidence type="ECO:0000313" key="7">
    <source>
        <dbReference type="EMBL" id="KAK2099038.1"/>
    </source>
</evidence>
<proteinExistence type="predicted"/>
<feature type="domain" description="LIM zinc-binding" evidence="6">
    <location>
        <begin position="9"/>
        <end position="68"/>
    </location>
</feature>
<reference evidence="7 8" key="1">
    <citation type="submission" date="2023-05" db="EMBL/GenBank/DDBJ databases">
        <title>B98-5 Cell Line De Novo Hybrid Assembly: An Optical Mapping Approach.</title>
        <authorList>
            <person name="Kananen K."/>
            <person name="Auerbach J.A."/>
            <person name="Kautto E."/>
            <person name="Blachly J.S."/>
        </authorList>
    </citation>
    <scope>NUCLEOTIDE SEQUENCE [LARGE SCALE GENOMIC DNA]</scope>
    <source>
        <strain evidence="7">B95-8</strain>
        <tissue evidence="7">Cell line</tissue>
    </source>
</reference>
<keyword evidence="3 4" id="KW-0440">LIM domain</keyword>
<dbReference type="PROSITE" id="PS00478">
    <property type="entry name" value="LIM_DOMAIN_1"/>
    <property type="match status" value="1"/>
</dbReference>
<protein>
    <recommendedName>
        <fullName evidence="6">LIM zinc-binding domain-containing protein</fullName>
    </recommendedName>
</protein>
<keyword evidence="1 4" id="KW-0479">Metal-binding</keyword>
<sequence>MEVHKASVPHCAGCGRDIKNGQALLALDKQWHLGCFKCKCCGKVLTGEYISKDGAPYCEKDYQGLFGVKCEACHQFITGKVLEGERSTSLGRLLERMDRRDPAEGSLESEQSDHRAQSAMQSVPPHQARVHPSSLPREFFSHVP</sequence>
<gene>
    <name evidence="7" type="ORF">P7K49_024489</name>
</gene>
<feature type="compositionally biased region" description="Basic and acidic residues" evidence="5">
    <location>
        <begin position="93"/>
        <end position="103"/>
    </location>
</feature>
<accession>A0ABQ9URA7</accession>
<dbReference type="PANTHER" id="PTHR24213">
    <property type="entry name" value="ACTIN-BINDING LIM PROTEIN"/>
    <property type="match status" value="1"/>
</dbReference>
<evidence type="ECO:0000259" key="6">
    <source>
        <dbReference type="PROSITE" id="PS50023"/>
    </source>
</evidence>
<feature type="region of interest" description="Disordered" evidence="5">
    <location>
        <begin position="90"/>
        <end position="144"/>
    </location>
</feature>
<evidence type="ECO:0000256" key="1">
    <source>
        <dbReference type="ARBA" id="ARBA00022723"/>
    </source>
</evidence>